<reference evidence="8 9" key="1">
    <citation type="submission" date="2021-04" db="EMBL/GenBank/DDBJ databases">
        <title>Paenibacillus sp. DLE-14 whole genome sequence.</title>
        <authorList>
            <person name="Ham Y.J."/>
        </authorList>
    </citation>
    <scope>NUCLEOTIDE SEQUENCE [LARGE SCALE GENOMIC DNA]</scope>
    <source>
        <strain evidence="8 9">DLE-14</strain>
    </source>
</reference>
<name>A0ABS5CAJ2_9BACL</name>
<evidence type="ECO:0000256" key="6">
    <source>
        <dbReference type="SAM" id="MobiDB-lite"/>
    </source>
</evidence>
<feature type="signal peptide" evidence="7">
    <location>
        <begin position="1"/>
        <end position="23"/>
    </location>
</feature>
<evidence type="ECO:0000313" key="9">
    <source>
        <dbReference type="Proteomes" id="UP000673394"/>
    </source>
</evidence>
<evidence type="ECO:0000256" key="2">
    <source>
        <dbReference type="ARBA" id="ARBA00022729"/>
    </source>
</evidence>
<dbReference type="SUPFAM" id="SSF53850">
    <property type="entry name" value="Periplasmic binding protein-like II"/>
    <property type="match status" value="1"/>
</dbReference>
<feature type="region of interest" description="Disordered" evidence="6">
    <location>
        <begin position="29"/>
        <end position="49"/>
    </location>
</feature>
<keyword evidence="5" id="KW-0449">Lipoprotein</keyword>
<keyword evidence="3" id="KW-0472">Membrane</keyword>
<dbReference type="Gene3D" id="3.40.190.10">
    <property type="entry name" value="Periplasmic binding protein-like II"/>
    <property type="match status" value="2"/>
</dbReference>
<keyword evidence="9" id="KW-1185">Reference proteome</keyword>
<feature type="chain" id="PRO_5046543956" evidence="7">
    <location>
        <begin position="24"/>
        <end position="548"/>
    </location>
</feature>
<evidence type="ECO:0000256" key="5">
    <source>
        <dbReference type="ARBA" id="ARBA00023288"/>
    </source>
</evidence>
<protein>
    <submittedName>
        <fullName evidence="8">Extracellular solute-binding protein</fullName>
    </submittedName>
</protein>
<dbReference type="EMBL" id="JAGKSP010000002">
    <property type="protein sequence ID" value="MBP3962835.1"/>
    <property type="molecule type" value="Genomic_DNA"/>
</dbReference>
<dbReference type="Proteomes" id="UP000673394">
    <property type="component" value="Unassembled WGS sequence"/>
</dbReference>
<dbReference type="InterPro" id="IPR006059">
    <property type="entry name" value="SBP"/>
</dbReference>
<evidence type="ECO:0000256" key="3">
    <source>
        <dbReference type="ARBA" id="ARBA00023136"/>
    </source>
</evidence>
<evidence type="ECO:0000256" key="4">
    <source>
        <dbReference type="ARBA" id="ARBA00023139"/>
    </source>
</evidence>
<dbReference type="InterPro" id="IPR050490">
    <property type="entry name" value="Bact_solute-bd_prot1"/>
</dbReference>
<dbReference type="RefSeq" id="WP_210657312.1">
    <property type="nucleotide sequence ID" value="NZ_JAGKSP010000002.1"/>
</dbReference>
<keyword evidence="2 7" id="KW-0732">Signal</keyword>
<accession>A0ABS5CAJ2</accession>
<dbReference type="PANTHER" id="PTHR43649:SF33">
    <property type="entry name" value="POLYGALACTURONAN_RHAMNOGALACTURONAN-BINDING PROTEIN YTCQ"/>
    <property type="match status" value="1"/>
</dbReference>
<comment type="caution">
    <text evidence="8">The sequence shown here is derived from an EMBL/GenBank/DDBJ whole genome shotgun (WGS) entry which is preliminary data.</text>
</comment>
<dbReference type="PROSITE" id="PS51257">
    <property type="entry name" value="PROKAR_LIPOPROTEIN"/>
    <property type="match status" value="1"/>
</dbReference>
<dbReference type="Pfam" id="PF01547">
    <property type="entry name" value="SBP_bac_1"/>
    <property type="match status" value="1"/>
</dbReference>
<organism evidence="8 9">
    <name type="scientific">Paenibacillus lignilyticus</name>
    <dbReference type="NCBI Taxonomy" id="1172615"/>
    <lineage>
        <taxon>Bacteria</taxon>
        <taxon>Bacillati</taxon>
        <taxon>Bacillota</taxon>
        <taxon>Bacilli</taxon>
        <taxon>Bacillales</taxon>
        <taxon>Paenibacillaceae</taxon>
        <taxon>Paenibacillus</taxon>
    </lineage>
</organism>
<evidence type="ECO:0000256" key="1">
    <source>
        <dbReference type="ARBA" id="ARBA00022475"/>
    </source>
</evidence>
<keyword evidence="1" id="KW-1003">Cell membrane</keyword>
<gene>
    <name evidence="8" type="ORF">I8J30_08985</name>
</gene>
<evidence type="ECO:0000313" key="8">
    <source>
        <dbReference type="EMBL" id="MBP3962835.1"/>
    </source>
</evidence>
<dbReference type="PANTHER" id="PTHR43649">
    <property type="entry name" value="ARABINOSE-BINDING PROTEIN-RELATED"/>
    <property type="match status" value="1"/>
</dbReference>
<sequence>MKKSFSILRVLILITLISTVFLSACSKSNDGNTSSSNNSEANAPANEASAPEELKLKVVIPHFGGDPTGTLIQQQYETEIEAYMGTKVSIEWTRIPWGEYREKTQIMLTSSDIPDVMLVLGNDNIVKYGEQGLFLDLNKYIDQEENYKTFVDATENKEQYLMTENNQLFAFYDGYSNPSDVEPSQYAAAYRLDVFEKNNIKVPATQEEMYAAAKQLKALYPDSYPIGQSEQYLGYDGILNANHTSSGIYWNGTQYVYGPTEDAYKEGLMFLNKLYSEKLIDPAFWSDEIDQAKPKATSGKTFIYPQLWSGYVADFNANKEAGVTWTLAMTADNPTYGKAWKYDSEPKGKGLRNGAGLVISAKTKHPEQVVKLLDYQYSDQMIELLMWGIEGKSYEVKDGQKQYLPALKSAPDFVDQLAKMGVSASMSTRPGIVFTPQERIAVYTSIPDVLFYHDGKAQLENYYMASNNYGGSESISPNDRAPKVMLSKDETDEVANTMTPIDTYVKESAVKFIKGEMGFDQWDNYLDTIKKMGDLQAILDLQNSKVKK</sequence>
<keyword evidence="4" id="KW-0564">Palmitate</keyword>
<proteinExistence type="predicted"/>
<evidence type="ECO:0000256" key="7">
    <source>
        <dbReference type="SAM" id="SignalP"/>
    </source>
</evidence>